<organism evidence="2 3">
    <name type="scientific">Beta vulgaris subsp. vulgaris</name>
    <name type="common">Beet</name>
    <dbReference type="NCBI Taxonomy" id="3555"/>
    <lineage>
        <taxon>Eukaryota</taxon>
        <taxon>Viridiplantae</taxon>
        <taxon>Streptophyta</taxon>
        <taxon>Embryophyta</taxon>
        <taxon>Tracheophyta</taxon>
        <taxon>Spermatophyta</taxon>
        <taxon>Magnoliopsida</taxon>
        <taxon>eudicotyledons</taxon>
        <taxon>Gunneridae</taxon>
        <taxon>Pentapetalae</taxon>
        <taxon>Caryophyllales</taxon>
        <taxon>Chenopodiaceae</taxon>
        <taxon>Betoideae</taxon>
        <taxon>Beta</taxon>
    </lineage>
</organism>
<keyword evidence="3" id="KW-1185">Reference proteome</keyword>
<dbReference type="Gramene" id="KMS65126">
    <property type="protein sequence ID" value="KMS65126"/>
    <property type="gene ID" value="BVRB_039170"/>
</dbReference>
<name>A0A0J7YNH4_BETVV</name>
<protein>
    <submittedName>
        <fullName evidence="2">Uncharacterized protein</fullName>
    </submittedName>
</protein>
<evidence type="ECO:0000313" key="3">
    <source>
        <dbReference type="Proteomes" id="UP000035740"/>
    </source>
</evidence>
<dbReference type="EMBL" id="KQ114213">
    <property type="protein sequence ID" value="KMS65126.1"/>
    <property type="molecule type" value="Genomic_DNA"/>
</dbReference>
<dbReference type="Proteomes" id="UP000035740">
    <property type="component" value="Unassembled WGS sequence"/>
</dbReference>
<accession>A0A0J7YNH4</accession>
<feature type="region of interest" description="Disordered" evidence="1">
    <location>
        <begin position="33"/>
        <end position="54"/>
    </location>
</feature>
<gene>
    <name evidence="2" type="ORF">BVRB_039170</name>
</gene>
<dbReference type="AlphaFoldDB" id="A0A0J7YNH4"/>
<feature type="non-terminal residue" evidence="2">
    <location>
        <position position="1"/>
    </location>
</feature>
<sequence>NHFQDAEPFAIEYVCQQVLDVLEHPLSQKCLPKAQHSKQSVSVLSPTRRKPSPS</sequence>
<reference evidence="2 3" key="1">
    <citation type="journal article" date="2014" name="Nature">
        <title>The genome of the recently domesticated crop plant sugar beet (Beta vulgaris).</title>
        <authorList>
            <person name="Dohm J.C."/>
            <person name="Minoche A.E."/>
            <person name="Holtgrawe D."/>
            <person name="Capella-Gutierrez S."/>
            <person name="Zakrzewski F."/>
            <person name="Tafer H."/>
            <person name="Rupp O."/>
            <person name="Sorensen T.R."/>
            <person name="Stracke R."/>
            <person name="Reinhardt R."/>
            <person name="Goesmann A."/>
            <person name="Kraft T."/>
            <person name="Schulz B."/>
            <person name="Stadler P.F."/>
            <person name="Schmidt T."/>
            <person name="Gabaldon T."/>
            <person name="Lehrach H."/>
            <person name="Weisshaar B."/>
            <person name="Himmelbauer H."/>
        </authorList>
    </citation>
    <scope>NUCLEOTIDE SEQUENCE [LARGE SCALE GENOMIC DNA]</scope>
    <source>
        <tissue evidence="2">Taproot</tissue>
    </source>
</reference>
<proteinExistence type="predicted"/>
<evidence type="ECO:0000313" key="2">
    <source>
        <dbReference type="EMBL" id="KMS65126.1"/>
    </source>
</evidence>
<evidence type="ECO:0000256" key="1">
    <source>
        <dbReference type="SAM" id="MobiDB-lite"/>
    </source>
</evidence>